<keyword evidence="1" id="KW-0808">Transferase</keyword>
<dbReference type="Proteomes" id="UP000515960">
    <property type="component" value="Chromosome"/>
</dbReference>
<dbReference type="InterPro" id="IPR037171">
    <property type="entry name" value="NagB/RpiA_transferase-like"/>
</dbReference>
<evidence type="ECO:0000313" key="1">
    <source>
        <dbReference type="EMBL" id="QNL44668.1"/>
    </source>
</evidence>
<dbReference type="GO" id="GO:0008410">
    <property type="term" value="F:CoA-transferase activity"/>
    <property type="evidence" value="ECO:0007669"/>
    <property type="project" value="InterPro"/>
</dbReference>
<dbReference type="Gene3D" id="3.30.30.40">
    <property type="match status" value="1"/>
</dbReference>
<dbReference type="SMART" id="SM00882">
    <property type="entry name" value="CoA_trans"/>
    <property type="match status" value="1"/>
</dbReference>
<gene>
    <name evidence="1" type="ORF">H8790_01025</name>
</gene>
<keyword evidence="2" id="KW-1185">Reference proteome</keyword>
<dbReference type="AlphaFoldDB" id="A0A7G9B537"/>
<dbReference type="Gene3D" id="3.40.1080.10">
    <property type="entry name" value="Glutaconate Coenzyme A-transferase"/>
    <property type="match status" value="2"/>
</dbReference>
<accession>A0A7G9B537</accession>
<sequence>MGKVCTLSEAIAKYVNSGDTISFGGFTTNRKPYAAVYEILRQGQKDFTVWAGPAGGDWDMLIGEGRVKAYINCYTANSGFTNVSRRFRAAIESGKLTYEDYSQDVLMLQLHAASLGLPFLPVRLMQGSGLTEFWGISKEKRAELDTVDNDKFVMVDNPFNPGEKVVAVPVPKLDTAIIHVQKASPDGTCIIEGDEFHDVDIAIAAKKTIVTCEELVSDEYIRRDPTLTRIFGECVCAVVHAPYGAWPAQCYGYYDDDPDALVEYDKASKYQDAEDAKAQLAKAADKAEKAAAKNPDDAKAAEAAVKARKAAQAAADGTAIPETFQDFLNKWVYSAKDHDELLDKIGGSRLMKLKNVPGLGYAGKIQ</sequence>
<dbReference type="Pfam" id="PF01144">
    <property type="entry name" value="CoA_trans"/>
    <property type="match status" value="1"/>
</dbReference>
<name>A0A7G9B537_9FIRM</name>
<reference evidence="1 2" key="1">
    <citation type="submission" date="2020-08" db="EMBL/GenBank/DDBJ databases">
        <authorList>
            <person name="Liu C."/>
            <person name="Sun Q."/>
        </authorList>
    </citation>
    <scope>NUCLEOTIDE SEQUENCE [LARGE SCALE GENOMIC DNA]</scope>
    <source>
        <strain evidence="1 2">NSJ-62</strain>
    </source>
</reference>
<dbReference type="KEGG" id="ohi:H8790_01025"/>
<proteinExistence type="predicted"/>
<evidence type="ECO:0000313" key="2">
    <source>
        <dbReference type="Proteomes" id="UP000515960"/>
    </source>
</evidence>
<organism evidence="1 2">
    <name type="scientific">Oscillibacter hominis</name>
    <dbReference type="NCBI Taxonomy" id="2763056"/>
    <lineage>
        <taxon>Bacteria</taxon>
        <taxon>Bacillati</taxon>
        <taxon>Bacillota</taxon>
        <taxon>Clostridia</taxon>
        <taxon>Eubacteriales</taxon>
        <taxon>Oscillospiraceae</taxon>
        <taxon>Oscillibacter</taxon>
    </lineage>
</organism>
<dbReference type="EMBL" id="CP060490">
    <property type="protein sequence ID" value="QNL44668.1"/>
    <property type="molecule type" value="Genomic_DNA"/>
</dbReference>
<dbReference type="InterPro" id="IPR004165">
    <property type="entry name" value="CoA_trans_fam_I"/>
</dbReference>
<dbReference type="SUPFAM" id="SSF100950">
    <property type="entry name" value="NagB/RpiA/CoA transferase-like"/>
    <property type="match status" value="1"/>
</dbReference>
<dbReference type="RefSeq" id="WP_187333254.1">
    <property type="nucleotide sequence ID" value="NZ_CP060490.1"/>
</dbReference>
<protein>
    <submittedName>
        <fullName evidence="1">CoA transferase subunit A</fullName>
    </submittedName>
</protein>